<dbReference type="GO" id="GO:0044550">
    <property type="term" value="P:secondary metabolite biosynthetic process"/>
    <property type="evidence" value="ECO:0007669"/>
    <property type="project" value="TreeGrafter"/>
</dbReference>
<dbReference type="GO" id="GO:0031177">
    <property type="term" value="F:phosphopantetheine binding"/>
    <property type="evidence" value="ECO:0007669"/>
    <property type="project" value="TreeGrafter"/>
</dbReference>
<dbReference type="InterPro" id="IPR042099">
    <property type="entry name" value="ANL_N_sf"/>
</dbReference>
<dbReference type="GeneID" id="54332126"/>
<sequence>MPNQNCRYGQSTEPKGDRIIVVRFNLQGSFLQMQIQFSDKRFHSKEAENLARMLQGILQQLHNISSKSTLLTELNLISQQDLRELWNRNSTVPPASENLVHSLVHQIAQYHPDFPAVCAWDGSLTYKELVDLSTRLALGLARKGVGRGVVVPLYFEKSLWMPVALLAVLKAGGVFLQLANSIPKGRIEAILNTANSPFALVGKSTPAWMGDIVPTHTAEDVMLLAESTDSPLPQCSENQDAVQLFTSGSTGTPKGIVWTHTVLATNCEEIMRKLSFGPGIRQFQTASYEFDVSMMESIAILISGGCLCIPQENDGVHCSPQALEALQANSVYLTPTLARKLDPDSVPSLKYLALEGEVLPKDIVSKFDRRLTMYNFYGPAECPLVSACTIDPDSFETGLAGVTSVCLRWIVDPHNHNNLLPDGAIGELLVEGPILMDRYICGDPDVAAFVTPIWLRQGFAQFSGRQGRLFKTGDLVRCKPDGSLVILGRKDTQVQIGGERVELTEVEHHVRKFLQGRAGVVAEMITPIASLKPVLAAFIAIRDEINLPLGASLQVLTAGINEKLAQYVPRTFIPEERVNLKVCELKRSVNWALFDKEKILDVLKAYIEWAERLRQAMSFVLLALSACKETALEEFQKSR</sequence>
<dbReference type="RefSeq" id="XP_033424568.1">
    <property type="nucleotide sequence ID" value="XM_033574016.1"/>
</dbReference>
<reference evidence="5 6" key="1">
    <citation type="submission" date="2019-08" db="EMBL/GenBank/DDBJ databases">
        <title>The genome sequence of a newly discovered highly antifungal drug resistant Aspergillus species, Aspergillus tanneri NIH 1004.</title>
        <authorList>
            <person name="Mounaud S."/>
            <person name="Singh I."/>
            <person name="Joardar V."/>
            <person name="Pakala S."/>
            <person name="Pakala S."/>
            <person name="Venepally P."/>
            <person name="Chung J.K."/>
            <person name="Losada L."/>
            <person name="Nierman W.C."/>
        </authorList>
    </citation>
    <scope>NUCLEOTIDE SEQUENCE [LARGE SCALE GENOMIC DNA]</scope>
    <source>
        <strain evidence="5 6">NIH1004</strain>
    </source>
</reference>
<keyword evidence="1" id="KW-0596">Phosphopantetheine</keyword>
<evidence type="ECO:0000259" key="4">
    <source>
        <dbReference type="Pfam" id="PF00501"/>
    </source>
</evidence>
<dbReference type="GO" id="GO:0043041">
    <property type="term" value="P:amino acid activation for nonribosomal peptide biosynthetic process"/>
    <property type="evidence" value="ECO:0007669"/>
    <property type="project" value="TreeGrafter"/>
</dbReference>
<dbReference type="OrthoDB" id="416786at2759"/>
<feature type="domain" description="AMP-dependent synthetase/ligase" evidence="4">
    <location>
        <begin position="107"/>
        <end position="439"/>
    </location>
</feature>
<comment type="caution">
    <text evidence="5">The sequence shown here is derived from an EMBL/GenBank/DDBJ whole genome shotgun (WGS) entry which is preliminary data.</text>
</comment>
<dbReference type="Pfam" id="PF00501">
    <property type="entry name" value="AMP-binding"/>
    <property type="match status" value="1"/>
</dbReference>
<dbReference type="GO" id="GO:0005737">
    <property type="term" value="C:cytoplasm"/>
    <property type="evidence" value="ECO:0007669"/>
    <property type="project" value="TreeGrafter"/>
</dbReference>
<name>A0A5M9MRM0_9EURO</name>
<dbReference type="CDD" id="cd05918">
    <property type="entry name" value="A_NRPS_SidN3_like"/>
    <property type="match status" value="1"/>
</dbReference>
<organism evidence="5 6">
    <name type="scientific">Aspergillus tanneri</name>
    <dbReference type="NCBI Taxonomy" id="1220188"/>
    <lineage>
        <taxon>Eukaryota</taxon>
        <taxon>Fungi</taxon>
        <taxon>Dikarya</taxon>
        <taxon>Ascomycota</taxon>
        <taxon>Pezizomycotina</taxon>
        <taxon>Eurotiomycetes</taxon>
        <taxon>Eurotiomycetidae</taxon>
        <taxon>Eurotiales</taxon>
        <taxon>Aspergillaceae</taxon>
        <taxon>Aspergillus</taxon>
        <taxon>Aspergillus subgen. Circumdati</taxon>
    </lineage>
</organism>
<dbReference type="AlphaFoldDB" id="A0A5M9MRM0"/>
<evidence type="ECO:0000256" key="1">
    <source>
        <dbReference type="ARBA" id="ARBA00022450"/>
    </source>
</evidence>
<dbReference type="Proteomes" id="UP000324241">
    <property type="component" value="Unassembled WGS sequence"/>
</dbReference>
<protein>
    <recommendedName>
        <fullName evidence="4">AMP-dependent synthetase/ligase domain-containing protein</fullName>
    </recommendedName>
</protein>
<evidence type="ECO:0000256" key="3">
    <source>
        <dbReference type="ARBA" id="ARBA00029454"/>
    </source>
</evidence>
<dbReference type="InterPro" id="IPR000873">
    <property type="entry name" value="AMP-dep_synth/lig_dom"/>
</dbReference>
<comment type="similarity">
    <text evidence="3">Belongs to the NRP synthetase family.</text>
</comment>
<dbReference type="PANTHER" id="PTHR45527">
    <property type="entry name" value="NONRIBOSOMAL PEPTIDE SYNTHETASE"/>
    <property type="match status" value="1"/>
</dbReference>
<dbReference type="PANTHER" id="PTHR45527:SF1">
    <property type="entry name" value="FATTY ACID SYNTHASE"/>
    <property type="match status" value="1"/>
</dbReference>
<dbReference type="Gene3D" id="3.30.300.30">
    <property type="match status" value="1"/>
</dbReference>
<dbReference type="SUPFAM" id="SSF56801">
    <property type="entry name" value="Acetyl-CoA synthetase-like"/>
    <property type="match status" value="1"/>
</dbReference>
<dbReference type="VEuPathDB" id="FungiDB:EYZ11_011874"/>
<gene>
    <name evidence="5" type="ORF">ATNIH1004_009424</name>
</gene>
<dbReference type="InterPro" id="IPR045851">
    <property type="entry name" value="AMP-bd_C_sf"/>
</dbReference>
<accession>A0A5M9MRM0</accession>
<evidence type="ECO:0000313" key="5">
    <source>
        <dbReference type="EMBL" id="KAA8645207.1"/>
    </source>
</evidence>
<dbReference type="EMBL" id="QUQM01000006">
    <property type="protein sequence ID" value="KAA8645207.1"/>
    <property type="molecule type" value="Genomic_DNA"/>
</dbReference>
<dbReference type="Gene3D" id="3.40.50.12780">
    <property type="entry name" value="N-terminal domain of ligase-like"/>
    <property type="match status" value="1"/>
</dbReference>
<proteinExistence type="inferred from homology"/>
<keyword evidence="2" id="KW-0597">Phosphoprotein</keyword>
<evidence type="ECO:0000313" key="6">
    <source>
        <dbReference type="Proteomes" id="UP000324241"/>
    </source>
</evidence>
<evidence type="ECO:0000256" key="2">
    <source>
        <dbReference type="ARBA" id="ARBA00022553"/>
    </source>
</evidence>